<dbReference type="GO" id="GO:0006281">
    <property type="term" value="P:DNA repair"/>
    <property type="evidence" value="ECO:0007669"/>
    <property type="project" value="UniProtKB-KW"/>
</dbReference>
<dbReference type="SUPFAM" id="SSF52141">
    <property type="entry name" value="Uracil-DNA glycosylase-like"/>
    <property type="match status" value="1"/>
</dbReference>
<comment type="caution">
    <text evidence="13">The sequence shown here is derived from an EMBL/GenBank/DDBJ whole genome shotgun (WGS) entry which is preliminary data.</text>
</comment>
<dbReference type="EC" id="3.2.2.27" evidence="3"/>
<dbReference type="NCBIfam" id="TIGR00758">
    <property type="entry name" value="UDG_fam4"/>
    <property type="match status" value="1"/>
</dbReference>
<evidence type="ECO:0000259" key="12">
    <source>
        <dbReference type="SMART" id="SM00986"/>
    </source>
</evidence>
<keyword evidence="11" id="KW-0234">DNA repair</keyword>
<proteinExistence type="inferred from homology"/>
<feature type="domain" description="Uracil-DNA glycosylase-like" evidence="12">
    <location>
        <begin position="31"/>
        <end position="180"/>
    </location>
</feature>
<dbReference type="InterPro" id="IPR051536">
    <property type="entry name" value="UDG_Type-4/5"/>
</dbReference>
<dbReference type="GO" id="GO:0046872">
    <property type="term" value="F:metal ion binding"/>
    <property type="evidence" value="ECO:0007669"/>
    <property type="project" value="UniProtKB-KW"/>
</dbReference>
<evidence type="ECO:0000256" key="8">
    <source>
        <dbReference type="ARBA" id="ARBA00022801"/>
    </source>
</evidence>
<dbReference type="SMART" id="SM00987">
    <property type="entry name" value="UreE_C"/>
    <property type="match status" value="1"/>
</dbReference>
<keyword evidence="10" id="KW-0411">Iron-sulfur</keyword>
<evidence type="ECO:0000256" key="4">
    <source>
        <dbReference type="ARBA" id="ARBA00019403"/>
    </source>
</evidence>
<evidence type="ECO:0000256" key="7">
    <source>
        <dbReference type="ARBA" id="ARBA00022763"/>
    </source>
</evidence>
<dbReference type="GO" id="GO:0004844">
    <property type="term" value="F:uracil DNA N-glycosylase activity"/>
    <property type="evidence" value="ECO:0007669"/>
    <property type="project" value="UniProtKB-EC"/>
</dbReference>
<dbReference type="PANTHER" id="PTHR33693">
    <property type="entry name" value="TYPE-5 URACIL-DNA GLYCOSYLASE"/>
    <property type="match status" value="1"/>
</dbReference>
<dbReference type="InterPro" id="IPR005273">
    <property type="entry name" value="Ura-DNA_glyco_family4"/>
</dbReference>
<evidence type="ECO:0000256" key="5">
    <source>
        <dbReference type="ARBA" id="ARBA00022485"/>
    </source>
</evidence>
<evidence type="ECO:0000256" key="9">
    <source>
        <dbReference type="ARBA" id="ARBA00023004"/>
    </source>
</evidence>
<dbReference type="SMART" id="SM00986">
    <property type="entry name" value="UDG"/>
    <property type="match status" value="1"/>
</dbReference>
<gene>
    <name evidence="13" type="ORF">A2863_04130</name>
</gene>
<evidence type="ECO:0000256" key="6">
    <source>
        <dbReference type="ARBA" id="ARBA00022723"/>
    </source>
</evidence>
<dbReference type="PANTHER" id="PTHR33693:SF1">
    <property type="entry name" value="TYPE-4 URACIL-DNA GLYCOSYLASE"/>
    <property type="match status" value="1"/>
</dbReference>
<keyword evidence="5" id="KW-0004">4Fe-4S</keyword>
<dbReference type="InterPro" id="IPR036895">
    <property type="entry name" value="Uracil-DNA_glycosylase-like_sf"/>
</dbReference>
<comment type="similarity">
    <text evidence="2">Belongs to the uracil-DNA glycosylase (UDG) superfamily. Type 4 (UDGa) family.</text>
</comment>
<protein>
    <recommendedName>
        <fullName evidence="4">Type-4 uracil-DNA glycosylase</fullName>
        <ecNumber evidence="3">3.2.2.27</ecNumber>
    </recommendedName>
</protein>
<comment type="catalytic activity">
    <reaction evidence="1">
        <text>Hydrolyzes single-stranded DNA or mismatched double-stranded DNA and polynucleotides, releasing free uracil.</text>
        <dbReference type="EC" id="3.2.2.27"/>
    </reaction>
</comment>
<evidence type="ECO:0000256" key="10">
    <source>
        <dbReference type="ARBA" id="ARBA00023014"/>
    </source>
</evidence>
<keyword evidence="6" id="KW-0479">Metal-binding</keyword>
<evidence type="ECO:0000313" key="13">
    <source>
        <dbReference type="EMBL" id="OGM21207.1"/>
    </source>
</evidence>
<dbReference type="GO" id="GO:0051539">
    <property type="term" value="F:4 iron, 4 sulfur cluster binding"/>
    <property type="evidence" value="ECO:0007669"/>
    <property type="project" value="UniProtKB-KW"/>
</dbReference>
<dbReference type="Proteomes" id="UP000178750">
    <property type="component" value="Unassembled WGS sequence"/>
</dbReference>
<sequence>MNKQQKLEELKKKMASDKTLPLKMGAKNLVFGEGSPDAKVLCVGEGPGYWEDIKGRPFVGNAGAFLNQLLAQAGYKREEVFITNVVHYRPPENRDPEPDEIKAFEPYLDKMINIIEPGVIVTLGRFSMGKFLPNARITQIHGKKFEISWKGKNLMVVPMYHPAAGLRSTQVKEQTMQDFKKLPEILQEAVNEKEESKDKSEQMILI</sequence>
<evidence type="ECO:0000256" key="3">
    <source>
        <dbReference type="ARBA" id="ARBA00012030"/>
    </source>
</evidence>
<dbReference type="CDD" id="cd10030">
    <property type="entry name" value="UDG-F4_TTUDGA_SPO1dp_like"/>
    <property type="match status" value="1"/>
</dbReference>
<keyword evidence="8" id="KW-0378">Hydrolase</keyword>
<dbReference type="EMBL" id="MGGF01000043">
    <property type="protein sequence ID" value="OGM21207.1"/>
    <property type="molecule type" value="Genomic_DNA"/>
</dbReference>
<accession>A0A1F7Y1L4</accession>
<evidence type="ECO:0000256" key="1">
    <source>
        <dbReference type="ARBA" id="ARBA00001400"/>
    </source>
</evidence>
<evidence type="ECO:0000313" key="14">
    <source>
        <dbReference type="Proteomes" id="UP000178750"/>
    </source>
</evidence>
<evidence type="ECO:0000256" key="2">
    <source>
        <dbReference type="ARBA" id="ARBA00006521"/>
    </source>
</evidence>
<keyword evidence="7" id="KW-0227">DNA damage</keyword>
<dbReference type="Pfam" id="PF03167">
    <property type="entry name" value="UDG"/>
    <property type="match status" value="1"/>
</dbReference>
<dbReference type="Gene3D" id="3.40.470.10">
    <property type="entry name" value="Uracil-DNA glycosylase-like domain"/>
    <property type="match status" value="1"/>
</dbReference>
<organism evidence="13 14">
    <name type="scientific">Candidatus Woesebacteria bacterium RIFCSPHIGHO2_01_FULL_38_9b</name>
    <dbReference type="NCBI Taxonomy" id="1802493"/>
    <lineage>
        <taxon>Bacteria</taxon>
        <taxon>Candidatus Woeseibacteriota</taxon>
    </lineage>
</organism>
<reference evidence="13 14" key="1">
    <citation type="journal article" date="2016" name="Nat. Commun.">
        <title>Thousands of microbial genomes shed light on interconnected biogeochemical processes in an aquifer system.</title>
        <authorList>
            <person name="Anantharaman K."/>
            <person name="Brown C.T."/>
            <person name="Hug L.A."/>
            <person name="Sharon I."/>
            <person name="Castelle C.J."/>
            <person name="Probst A.J."/>
            <person name="Thomas B.C."/>
            <person name="Singh A."/>
            <person name="Wilkins M.J."/>
            <person name="Karaoz U."/>
            <person name="Brodie E.L."/>
            <person name="Williams K.H."/>
            <person name="Hubbard S.S."/>
            <person name="Banfield J.F."/>
        </authorList>
    </citation>
    <scope>NUCLEOTIDE SEQUENCE [LARGE SCALE GENOMIC DNA]</scope>
</reference>
<dbReference type="AlphaFoldDB" id="A0A1F7Y1L4"/>
<evidence type="ECO:0000256" key="11">
    <source>
        <dbReference type="ARBA" id="ARBA00023204"/>
    </source>
</evidence>
<name>A0A1F7Y1L4_9BACT</name>
<keyword evidence="9" id="KW-0408">Iron</keyword>
<dbReference type="InterPro" id="IPR005122">
    <property type="entry name" value="Uracil-DNA_glycosylase-like"/>
</dbReference>